<dbReference type="InterPro" id="IPR020084">
    <property type="entry name" value="NUDIX_hydrolase_CS"/>
</dbReference>
<protein>
    <recommendedName>
        <fullName evidence="7">Nudix hydrolase domain-containing protein</fullName>
    </recommendedName>
</protein>
<dbReference type="PANTHER" id="PTHR43046:SF12">
    <property type="entry name" value="GDP-MANNOSE MANNOSYL HYDROLASE"/>
    <property type="match status" value="1"/>
</dbReference>
<keyword evidence="3 5" id="KW-0378">Hydrolase</keyword>
<evidence type="ECO:0000256" key="1">
    <source>
        <dbReference type="ARBA" id="ARBA00001946"/>
    </source>
</evidence>
<name>A0ABQ3NHX4_STRVG</name>
<dbReference type="PROSITE" id="PS00893">
    <property type="entry name" value="NUDIX_BOX"/>
    <property type="match status" value="1"/>
</dbReference>
<dbReference type="SUPFAM" id="SSF55811">
    <property type="entry name" value="Nudix"/>
    <property type="match status" value="1"/>
</dbReference>
<dbReference type="RefSeq" id="WP_053612312.1">
    <property type="nucleotide sequence ID" value="NZ_BNDV01000007.1"/>
</dbReference>
<evidence type="ECO:0000313" key="8">
    <source>
        <dbReference type="EMBL" id="GHI12334.1"/>
    </source>
</evidence>
<evidence type="ECO:0000256" key="3">
    <source>
        <dbReference type="ARBA" id="ARBA00022801"/>
    </source>
</evidence>
<evidence type="ECO:0000256" key="6">
    <source>
        <dbReference type="SAM" id="MobiDB-lite"/>
    </source>
</evidence>
<keyword evidence="4" id="KW-0460">Magnesium</keyword>
<evidence type="ECO:0000256" key="5">
    <source>
        <dbReference type="RuleBase" id="RU003476"/>
    </source>
</evidence>
<accession>A0ABQ3NHX4</accession>
<evidence type="ECO:0000256" key="4">
    <source>
        <dbReference type="ARBA" id="ARBA00022842"/>
    </source>
</evidence>
<dbReference type="GeneID" id="86957956"/>
<dbReference type="EMBL" id="BNDV01000007">
    <property type="protein sequence ID" value="GHI12334.1"/>
    <property type="molecule type" value="Genomic_DNA"/>
</dbReference>
<evidence type="ECO:0000259" key="7">
    <source>
        <dbReference type="PROSITE" id="PS51462"/>
    </source>
</evidence>
<dbReference type="Pfam" id="PF00293">
    <property type="entry name" value="NUDIX"/>
    <property type="match status" value="1"/>
</dbReference>
<feature type="region of interest" description="Disordered" evidence="6">
    <location>
        <begin position="1"/>
        <end position="20"/>
    </location>
</feature>
<comment type="cofactor">
    <cofactor evidence="1">
        <name>Mg(2+)</name>
        <dbReference type="ChEBI" id="CHEBI:18420"/>
    </cofactor>
</comment>
<organism evidence="8 9">
    <name type="scientific">Streptomyces virginiae</name>
    <name type="common">Streptomyces cinnamonensis</name>
    <dbReference type="NCBI Taxonomy" id="1961"/>
    <lineage>
        <taxon>Bacteria</taxon>
        <taxon>Bacillati</taxon>
        <taxon>Actinomycetota</taxon>
        <taxon>Actinomycetes</taxon>
        <taxon>Kitasatosporales</taxon>
        <taxon>Streptomycetaceae</taxon>
        <taxon>Streptomyces</taxon>
    </lineage>
</organism>
<sequence>MTTTPEHPERERPERAVPQPNAVVGVGLVVVGPDGRVLLGQAHDGRWELPGGKVDPGEGFEEAAARELAEETDLRVTPGGVRVLSVQIEAESDLTRLTAAAVTTTAEGVPAVTEPHKIARWEWFAPAEIPSTLYAPSAAVLRAWRPDLTGLPHVPSYDYPTSGPTADPTAATAPSV</sequence>
<proteinExistence type="inferred from homology"/>
<dbReference type="PROSITE" id="PS51462">
    <property type="entry name" value="NUDIX"/>
    <property type="match status" value="1"/>
</dbReference>
<dbReference type="InterPro" id="IPR015797">
    <property type="entry name" value="NUDIX_hydrolase-like_dom_sf"/>
</dbReference>
<keyword evidence="9" id="KW-1185">Reference proteome</keyword>
<feature type="domain" description="Nudix hydrolase" evidence="7">
    <location>
        <begin position="19"/>
        <end position="147"/>
    </location>
</feature>
<evidence type="ECO:0000256" key="2">
    <source>
        <dbReference type="ARBA" id="ARBA00005582"/>
    </source>
</evidence>
<comment type="caution">
    <text evidence="8">The sequence shown here is derived from an EMBL/GenBank/DDBJ whole genome shotgun (WGS) entry which is preliminary data.</text>
</comment>
<dbReference type="Gene3D" id="3.90.79.10">
    <property type="entry name" value="Nucleoside Triphosphate Pyrophosphohydrolase"/>
    <property type="match status" value="1"/>
</dbReference>
<reference evidence="9" key="1">
    <citation type="submission" date="2020-09" db="EMBL/GenBank/DDBJ databases">
        <title>Whole genome shotgun sequence of Streptomyces cinnamonensis NBRC 15873.</title>
        <authorList>
            <person name="Komaki H."/>
            <person name="Tamura T."/>
        </authorList>
    </citation>
    <scope>NUCLEOTIDE SEQUENCE [LARGE SCALE GENOMIC DNA]</scope>
    <source>
        <strain evidence="9">NBRC 15873</strain>
    </source>
</reference>
<dbReference type="PRINTS" id="PR00502">
    <property type="entry name" value="NUDIXFAMILY"/>
</dbReference>
<feature type="compositionally biased region" description="Basic and acidic residues" evidence="6">
    <location>
        <begin position="1"/>
        <end position="15"/>
    </location>
</feature>
<gene>
    <name evidence="8" type="ORF">Scinn_17970</name>
</gene>
<dbReference type="PANTHER" id="PTHR43046">
    <property type="entry name" value="GDP-MANNOSE MANNOSYL HYDROLASE"/>
    <property type="match status" value="1"/>
</dbReference>
<dbReference type="Proteomes" id="UP000660554">
    <property type="component" value="Unassembled WGS sequence"/>
</dbReference>
<evidence type="ECO:0000313" key="9">
    <source>
        <dbReference type="Proteomes" id="UP000660554"/>
    </source>
</evidence>
<comment type="similarity">
    <text evidence="2 5">Belongs to the Nudix hydrolase family.</text>
</comment>
<dbReference type="InterPro" id="IPR000086">
    <property type="entry name" value="NUDIX_hydrolase_dom"/>
</dbReference>
<dbReference type="InterPro" id="IPR020476">
    <property type="entry name" value="Nudix_hydrolase"/>
</dbReference>